<evidence type="ECO:0000256" key="1">
    <source>
        <dbReference type="SAM" id="MobiDB-lite"/>
    </source>
</evidence>
<gene>
    <name evidence="2" type="ORF">HOLleu_03597</name>
</gene>
<evidence type="ECO:0000313" key="3">
    <source>
        <dbReference type="Proteomes" id="UP001152320"/>
    </source>
</evidence>
<sequence>MGYEKYVRLGKEIRLSGQDLLEFANNRETIDKKERAKLEKEAREEKDKQRQHEKDMKEYELKLLEERQRSGADGSHSQTVEVKLPKLPPFRDGRDEMDAYLFRFERFATLAGWPQSQWATSLGTLLTGQALEVYSRMPSSEANDFEKLKTALLNGYFLTREGYRQKLRSSKCGVTETYAQFCDRIKGYLRRWPR</sequence>
<evidence type="ECO:0000313" key="2">
    <source>
        <dbReference type="EMBL" id="KAJ8050401.1"/>
    </source>
</evidence>
<dbReference type="Proteomes" id="UP001152320">
    <property type="component" value="Chromosome 1"/>
</dbReference>
<dbReference type="OrthoDB" id="6154366at2759"/>
<dbReference type="PANTHER" id="PTHR46888:SF1">
    <property type="entry name" value="RIBONUCLEASE H"/>
    <property type="match status" value="1"/>
</dbReference>
<feature type="region of interest" description="Disordered" evidence="1">
    <location>
        <begin position="34"/>
        <end position="59"/>
    </location>
</feature>
<keyword evidence="3" id="KW-1185">Reference proteome</keyword>
<accession>A0A9Q1HLW6</accession>
<dbReference type="AlphaFoldDB" id="A0A9Q1HLW6"/>
<proteinExistence type="predicted"/>
<organism evidence="2 3">
    <name type="scientific">Holothuria leucospilota</name>
    <name type="common">Black long sea cucumber</name>
    <name type="synonym">Mertensiothuria leucospilota</name>
    <dbReference type="NCBI Taxonomy" id="206669"/>
    <lineage>
        <taxon>Eukaryota</taxon>
        <taxon>Metazoa</taxon>
        <taxon>Echinodermata</taxon>
        <taxon>Eleutherozoa</taxon>
        <taxon>Echinozoa</taxon>
        <taxon>Holothuroidea</taxon>
        <taxon>Aspidochirotacea</taxon>
        <taxon>Aspidochirotida</taxon>
        <taxon>Holothuriidae</taxon>
        <taxon>Holothuria</taxon>
    </lineage>
</organism>
<protein>
    <submittedName>
        <fullName evidence="2">Uncharacterized protein</fullName>
    </submittedName>
</protein>
<name>A0A9Q1HLW6_HOLLE</name>
<dbReference type="EMBL" id="JAIZAY010000001">
    <property type="protein sequence ID" value="KAJ8050401.1"/>
    <property type="molecule type" value="Genomic_DNA"/>
</dbReference>
<comment type="caution">
    <text evidence="2">The sequence shown here is derived from an EMBL/GenBank/DDBJ whole genome shotgun (WGS) entry which is preliminary data.</text>
</comment>
<dbReference type="PANTHER" id="PTHR46888">
    <property type="entry name" value="ZINC KNUCKLE DOMAINCONTAINING PROTEIN-RELATED"/>
    <property type="match status" value="1"/>
</dbReference>
<reference evidence="2" key="1">
    <citation type="submission" date="2021-10" db="EMBL/GenBank/DDBJ databases">
        <title>Tropical sea cucumber genome reveals ecological adaptation and Cuvierian tubules defense mechanism.</title>
        <authorList>
            <person name="Chen T."/>
        </authorList>
    </citation>
    <scope>NUCLEOTIDE SEQUENCE</scope>
    <source>
        <strain evidence="2">Nanhai2018</strain>
        <tissue evidence="2">Muscle</tissue>
    </source>
</reference>